<evidence type="ECO:0000256" key="1">
    <source>
        <dbReference type="SAM" id="Phobius"/>
    </source>
</evidence>
<name>A0A1A9WL10_9MUSC</name>
<protein>
    <submittedName>
        <fullName evidence="2">Uncharacterized protein</fullName>
    </submittedName>
</protein>
<organism evidence="2 3">
    <name type="scientific">Glossina brevipalpis</name>
    <dbReference type="NCBI Taxonomy" id="37001"/>
    <lineage>
        <taxon>Eukaryota</taxon>
        <taxon>Metazoa</taxon>
        <taxon>Ecdysozoa</taxon>
        <taxon>Arthropoda</taxon>
        <taxon>Hexapoda</taxon>
        <taxon>Insecta</taxon>
        <taxon>Pterygota</taxon>
        <taxon>Neoptera</taxon>
        <taxon>Endopterygota</taxon>
        <taxon>Diptera</taxon>
        <taxon>Brachycera</taxon>
        <taxon>Muscomorpha</taxon>
        <taxon>Hippoboscoidea</taxon>
        <taxon>Glossinidae</taxon>
        <taxon>Glossina</taxon>
    </lineage>
</organism>
<proteinExistence type="predicted"/>
<dbReference type="AlphaFoldDB" id="A0A1A9WL10"/>
<keyword evidence="1" id="KW-0472">Membrane</keyword>
<evidence type="ECO:0000313" key="3">
    <source>
        <dbReference type="Proteomes" id="UP000091820"/>
    </source>
</evidence>
<feature type="transmembrane region" description="Helical" evidence="1">
    <location>
        <begin position="97"/>
        <end position="122"/>
    </location>
</feature>
<sequence length="132" mass="15332">MYTRALIIPKTNKDKNNIDCFYIVSKDRGIQCHCHTLTLRSKNSYHRSHLLNPNNILSYESVRERLLWVTRVNMCRSLDRYPLRVITGKVTAGYYRAAALIGFQIDIYCGFLIFVSVFYSYASSLPIRDLGN</sequence>
<reference evidence="2" key="2">
    <citation type="submission" date="2020-05" db="UniProtKB">
        <authorList>
            <consortium name="EnsemblMetazoa"/>
        </authorList>
    </citation>
    <scope>IDENTIFICATION</scope>
    <source>
        <strain evidence="2">IAEA</strain>
    </source>
</reference>
<dbReference type="VEuPathDB" id="VectorBase:GBRI023458"/>
<keyword evidence="3" id="KW-1185">Reference proteome</keyword>
<keyword evidence="1" id="KW-1133">Transmembrane helix</keyword>
<dbReference type="EnsemblMetazoa" id="GBRI023458-RA">
    <property type="protein sequence ID" value="GBRI023458-PA"/>
    <property type="gene ID" value="GBRI023458"/>
</dbReference>
<reference evidence="3" key="1">
    <citation type="submission" date="2014-03" db="EMBL/GenBank/DDBJ databases">
        <authorList>
            <person name="Aksoy S."/>
            <person name="Warren W."/>
            <person name="Wilson R.K."/>
        </authorList>
    </citation>
    <scope>NUCLEOTIDE SEQUENCE [LARGE SCALE GENOMIC DNA]</scope>
    <source>
        <strain evidence="3">IAEA</strain>
    </source>
</reference>
<evidence type="ECO:0000313" key="2">
    <source>
        <dbReference type="EnsemblMetazoa" id="GBRI023458-PA"/>
    </source>
</evidence>
<accession>A0A1A9WL10</accession>
<keyword evidence="1" id="KW-0812">Transmembrane</keyword>
<dbReference type="Proteomes" id="UP000091820">
    <property type="component" value="Unassembled WGS sequence"/>
</dbReference>